<keyword evidence="3" id="KW-1185">Reference proteome</keyword>
<proteinExistence type="predicted"/>
<name>A0AAD7A9D2_9AGAR</name>
<sequence length="202" mass="21745">MEHYARNGAQPLWTACRWELFLSVIFRLGRLMVAVDQEPSLPQLYFFPGPSLAVGLLIVVRQPTTHTRSNAGRVARSIEALRDRRDGVGGQARASGGDVWIGGNGARVHRIVPDTQWAAPKRRSTYGEPDACIHGAPLGYVSAPSSGCGYSHAGWLWSIAVQRGWSKEDEGGLRAVMCPIWTAGAATGSGDVFGRAKAMVGM</sequence>
<feature type="signal peptide" evidence="1">
    <location>
        <begin position="1"/>
        <end position="34"/>
    </location>
</feature>
<evidence type="ECO:0000313" key="3">
    <source>
        <dbReference type="Proteomes" id="UP001218218"/>
    </source>
</evidence>
<gene>
    <name evidence="2" type="ORF">DFH08DRAFT_934589</name>
</gene>
<evidence type="ECO:0000313" key="2">
    <source>
        <dbReference type="EMBL" id="KAJ7352059.1"/>
    </source>
</evidence>
<feature type="chain" id="PRO_5042126261" evidence="1">
    <location>
        <begin position="35"/>
        <end position="202"/>
    </location>
</feature>
<accession>A0AAD7A9D2</accession>
<organism evidence="2 3">
    <name type="scientific">Mycena albidolilacea</name>
    <dbReference type="NCBI Taxonomy" id="1033008"/>
    <lineage>
        <taxon>Eukaryota</taxon>
        <taxon>Fungi</taxon>
        <taxon>Dikarya</taxon>
        <taxon>Basidiomycota</taxon>
        <taxon>Agaricomycotina</taxon>
        <taxon>Agaricomycetes</taxon>
        <taxon>Agaricomycetidae</taxon>
        <taxon>Agaricales</taxon>
        <taxon>Marasmiineae</taxon>
        <taxon>Mycenaceae</taxon>
        <taxon>Mycena</taxon>
    </lineage>
</organism>
<dbReference type="Proteomes" id="UP001218218">
    <property type="component" value="Unassembled WGS sequence"/>
</dbReference>
<reference evidence="2" key="1">
    <citation type="submission" date="2023-03" db="EMBL/GenBank/DDBJ databases">
        <title>Massive genome expansion in bonnet fungi (Mycena s.s.) driven by repeated elements and novel gene families across ecological guilds.</title>
        <authorList>
            <consortium name="Lawrence Berkeley National Laboratory"/>
            <person name="Harder C.B."/>
            <person name="Miyauchi S."/>
            <person name="Viragh M."/>
            <person name="Kuo A."/>
            <person name="Thoen E."/>
            <person name="Andreopoulos B."/>
            <person name="Lu D."/>
            <person name="Skrede I."/>
            <person name="Drula E."/>
            <person name="Henrissat B."/>
            <person name="Morin E."/>
            <person name="Kohler A."/>
            <person name="Barry K."/>
            <person name="LaButti K."/>
            <person name="Morin E."/>
            <person name="Salamov A."/>
            <person name="Lipzen A."/>
            <person name="Mereny Z."/>
            <person name="Hegedus B."/>
            <person name="Baldrian P."/>
            <person name="Stursova M."/>
            <person name="Weitz H."/>
            <person name="Taylor A."/>
            <person name="Grigoriev I.V."/>
            <person name="Nagy L.G."/>
            <person name="Martin F."/>
            <person name="Kauserud H."/>
        </authorList>
    </citation>
    <scope>NUCLEOTIDE SEQUENCE</scope>
    <source>
        <strain evidence="2">CBHHK002</strain>
    </source>
</reference>
<protein>
    <submittedName>
        <fullName evidence="2">Uncharacterized protein</fullName>
    </submittedName>
</protein>
<evidence type="ECO:0000256" key="1">
    <source>
        <dbReference type="SAM" id="SignalP"/>
    </source>
</evidence>
<keyword evidence="1" id="KW-0732">Signal</keyword>
<dbReference type="AlphaFoldDB" id="A0AAD7A9D2"/>
<dbReference type="EMBL" id="JARIHO010000012">
    <property type="protein sequence ID" value="KAJ7352059.1"/>
    <property type="molecule type" value="Genomic_DNA"/>
</dbReference>
<comment type="caution">
    <text evidence="2">The sequence shown here is derived from an EMBL/GenBank/DDBJ whole genome shotgun (WGS) entry which is preliminary data.</text>
</comment>